<dbReference type="Proteomes" id="UP000037982">
    <property type="component" value="Unassembled WGS sequence"/>
</dbReference>
<dbReference type="PATRIC" id="fig|66876.3.peg.4194"/>
<keyword evidence="2" id="KW-1185">Reference proteome</keyword>
<accession>A0A0N0GZ49</accession>
<organism evidence="1 2">
    <name type="scientific">Streptomyces chattanoogensis</name>
    <dbReference type="NCBI Taxonomy" id="66876"/>
    <lineage>
        <taxon>Bacteria</taxon>
        <taxon>Bacillati</taxon>
        <taxon>Actinomycetota</taxon>
        <taxon>Actinomycetes</taxon>
        <taxon>Kitasatosporales</taxon>
        <taxon>Streptomycetaceae</taxon>
        <taxon>Streptomyces</taxon>
    </lineage>
</organism>
<evidence type="ECO:0000313" key="1">
    <source>
        <dbReference type="EMBL" id="KPC62439.1"/>
    </source>
</evidence>
<reference evidence="2" key="1">
    <citation type="submission" date="2015-07" db="EMBL/GenBank/DDBJ databases">
        <authorList>
            <person name="Ju K.-S."/>
            <person name="Doroghazi J.R."/>
            <person name="Metcalf W.W."/>
        </authorList>
    </citation>
    <scope>NUCLEOTIDE SEQUENCE [LARGE SCALE GENOMIC DNA]</scope>
    <source>
        <strain evidence="2">NRRL ISP-5002</strain>
    </source>
</reference>
<dbReference type="AlphaFoldDB" id="A0A0N0GZ49"/>
<dbReference type="EMBL" id="LGKG01000139">
    <property type="protein sequence ID" value="KPC62439.1"/>
    <property type="molecule type" value="Genomic_DNA"/>
</dbReference>
<dbReference type="RefSeq" id="WP_053924857.1">
    <property type="nucleotide sequence ID" value="NZ_LGKG01000139.1"/>
</dbReference>
<name>A0A0N0GZ49_9ACTN</name>
<comment type="caution">
    <text evidence="1">The sequence shown here is derived from an EMBL/GenBank/DDBJ whole genome shotgun (WGS) entry which is preliminary data.</text>
</comment>
<protein>
    <submittedName>
        <fullName evidence="1">Uncharacterized protein</fullName>
    </submittedName>
</protein>
<proteinExistence type="predicted"/>
<sequence>MTETRDRINLLRRLIGALSDLVWMAVESGDDARRAHYRTLREEATTELAALVRAAHTGGRLADAEAEQALSPIASVGSAHAFR</sequence>
<gene>
    <name evidence="1" type="ORF">ADL29_19065</name>
</gene>
<evidence type="ECO:0000313" key="2">
    <source>
        <dbReference type="Proteomes" id="UP000037982"/>
    </source>
</evidence>